<evidence type="ECO:0000313" key="3">
    <source>
        <dbReference type="Proteomes" id="UP001178507"/>
    </source>
</evidence>
<name>A0AA36JIU7_9DINO</name>
<dbReference type="AlphaFoldDB" id="A0AA36JIU7"/>
<feature type="region of interest" description="Disordered" evidence="1">
    <location>
        <begin position="395"/>
        <end position="417"/>
    </location>
</feature>
<evidence type="ECO:0000313" key="2">
    <source>
        <dbReference type="EMBL" id="CAJ1405808.1"/>
    </source>
</evidence>
<feature type="region of interest" description="Disordered" evidence="1">
    <location>
        <begin position="455"/>
        <end position="478"/>
    </location>
</feature>
<proteinExistence type="predicted"/>
<accession>A0AA36JIU7</accession>
<feature type="region of interest" description="Disordered" evidence="1">
    <location>
        <begin position="153"/>
        <end position="180"/>
    </location>
</feature>
<keyword evidence="3" id="KW-1185">Reference proteome</keyword>
<protein>
    <submittedName>
        <fullName evidence="2">Uncharacterized protein</fullName>
    </submittedName>
</protein>
<comment type="caution">
    <text evidence="2">The sequence shown here is derived from an EMBL/GenBank/DDBJ whole genome shotgun (WGS) entry which is preliminary data.</text>
</comment>
<dbReference type="EMBL" id="CAUJNA010003604">
    <property type="protein sequence ID" value="CAJ1405808.1"/>
    <property type="molecule type" value="Genomic_DNA"/>
</dbReference>
<feature type="compositionally biased region" description="Low complexity" evidence="1">
    <location>
        <begin position="223"/>
        <end position="246"/>
    </location>
</feature>
<gene>
    <name evidence="2" type="ORF">EVOR1521_LOCUS27930</name>
</gene>
<feature type="region of interest" description="Disordered" evidence="1">
    <location>
        <begin position="198"/>
        <end position="246"/>
    </location>
</feature>
<evidence type="ECO:0000256" key="1">
    <source>
        <dbReference type="SAM" id="MobiDB-lite"/>
    </source>
</evidence>
<organism evidence="2 3">
    <name type="scientific">Effrenium voratum</name>
    <dbReference type="NCBI Taxonomy" id="2562239"/>
    <lineage>
        <taxon>Eukaryota</taxon>
        <taxon>Sar</taxon>
        <taxon>Alveolata</taxon>
        <taxon>Dinophyceae</taxon>
        <taxon>Suessiales</taxon>
        <taxon>Symbiodiniaceae</taxon>
        <taxon>Effrenium</taxon>
    </lineage>
</organism>
<sequence length="501" mass="51108">MAGPDRAMLAQRIQGFGNVNPPPLEEETGANMAKKVMGRLGDMVGEEVMLTVEDFKEKGAVGAVKDAVADAGDILIDGVSGIFGWIRGDPPPEEDTEKSEDATKALAFGPNGAAYGISQASPTGGINAVWVMPEEADPAAMAQLASQGVRPVNAVNDPRVPKNIQPYQPTGASRAAPAPSYNPMQMPGGPVIAPYTPAPGGPTRPPPFVPGGAAYGSGPGPQGPSRWGPSGYSAGSSSTPPAASGAKSLVERISKGDVLVGPDVAKRLVSQCNHSKTTAKQLAEMVCERSRRLYLGLDGDPVEADASLARLLHLTDVLNQSESSEFVKTTVQEVKKGVAEEFMSLRSSAKHKDSATAQLQRLGFLGNVAVQETDLLGGGGGGGGASASQEVDLLGEASTSTPSASAPTTSADLLGGMDSQRLPAHDVLDLHSGPHAPGFSSLLGISLDVEPASPAPVAPAPAKTGSSAPGTLGAGAVLPKDSEKEDIFGFVGAEMFKANKK</sequence>
<dbReference type="Proteomes" id="UP001178507">
    <property type="component" value="Unassembled WGS sequence"/>
</dbReference>
<feature type="compositionally biased region" description="Pro residues" evidence="1">
    <location>
        <begin position="198"/>
        <end position="209"/>
    </location>
</feature>
<reference evidence="2" key="1">
    <citation type="submission" date="2023-08" db="EMBL/GenBank/DDBJ databases">
        <authorList>
            <person name="Chen Y."/>
            <person name="Shah S."/>
            <person name="Dougan E. K."/>
            <person name="Thang M."/>
            <person name="Chan C."/>
        </authorList>
    </citation>
    <scope>NUCLEOTIDE SEQUENCE</scope>
</reference>
<feature type="compositionally biased region" description="Low complexity" evidence="1">
    <location>
        <begin position="397"/>
        <end position="411"/>
    </location>
</feature>